<dbReference type="Gene3D" id="3.40.390.10">
    <property type="entry name" value="Collagenase (Catalytic Domain)"/>
    <property type="match status" value="1"/>
</dbReference>
<dbReference type="AlphaFoldDB" id="A0A0N4ZZC2"/>
<dbReference type="Pfam" id="PF01400">
    <property type="entry name" value="Astacin"/>
    <property type="match status" value="1"/>
</dbReference>
<dbReference type="GO" id="GO:0004222">
    <property type="term" value="F:metalloendopeptidase activity"/>
    <property type="evidence" value="ECO:0007669"/>
    <property type="project" value="InterPro"/>
</dbReference>
<keyword evidence="2" id="KW-1185">Reference proteome</keyword>
<evidence type="ECO:0000313" key="3">
    <source>
        <dbReference type="WBParaSite" id="PTRK_0001422600.1"/>
    </source>
</evidence>
<reference evidence="3" key="1">
    <citation type="submission" date="2017-02" db="UniProtKB">
        <authorList>
            <consortium name="WormBaseParasite"/>
        </authorList>
    </citation>
    <scope>IDENTIFICATION</scope>
</reference>
<proteinExistence type="predicted"/>
<organism evidence="2 3">
    <name type="scientific">Parastrongyloides trichosuri</name>
    <name type="common">Possum-specific nematode worm</name>
    <dbReference type="NCBI Taxonomy" id="131310"/>
    <lineage>
        <taxon>Eukaryota</taxon>
        <taxon>Metazoa</taxon>
        <taxon>Ecdysozoa</taxon>
        <taxon>Nematoda</taxon>
        <taxon>Chromadorea</taxon>
        <taxon>Rhabditida</taxon>
        <taxon>Tylenchina</taxon>
        <taxon>Panagrolaimomorpha</taxon>
        <taxon>Strongyloidoidea</taxon>
        <taxon>Strongyloididae</taxon>
        <taxon>Parastrongyloides</taxon>
    </lineage>
</organism>
<feature type="domain" description="Peptidase M12A" evidence="1">
    <location>
        <begin position="52"/>
        <end position="206"/>
    </location>
</feature>
<sequence>AKEEELVRSKRTAIVKNHGKFDLPIKYYINFTENDFEISQQPKNKSKRTSTKSNKAKKNLQSAIYIIQNQTCIRFNESEVPLTSNQEGLVFNLKLDNRWLFGKSKQQPQYVNMSKYHYSVDDFLNNIGTALGMQLEINRHDRDDHIIINDVNLTERYPITNLTDDIKFLENISYDIGSMYQHCSGRYANSSFIDYIPKDSNYWDTFCLRKFSF</sequence>
<accession>A0A0N4ZZC2</accession>
<dbReference type="WBParaSite" id="PTRK_0001422600.1">
    <property type="protein sequence ID" value="PTRK_0001422600.1"/>
    <property type="gene ID" value="PTRK_0001422600"/>
</dbReference>
<dbReference type="InterPro" id="IPR024079">
    <property type="entry name" value="MetalloPept_cat_dom_sf"/>
</dbReference>
<evidence type="ECO:0000313" key="2">
    <source>
        <dbReference type="Proteomes" id="UP000038045"/>
    </source>
</evidence>
<dbReference type="Proteomes" id="UP000038045">
    <property type="component" value="Unplaced"/>
</dbReference>
<dbReference type="InterPro" id="IPR001506">
    <property type="entry name" value="Peptidase_M12A"/>
</dbReference>
<name>A0A0N4ZZC2_PARTI</name>
<evidence type="ECO:0000259" key="1">
    <source>
        <dbReference type="Pfam" id="PF01400"/>
    </source>
</evidence>
<protein>
    <submittedName>
        <fullName evidence="3">Astacin domain-containing protein</fullName>
    </submittedName>
</protein>
<dbReference type="GO" id="GO:0006508">
    <property type="term" value="P:proteolysis"/>
    <property type="evidence" value="ECO:0007669"/>
    <property type="project" value="InterPro"/>
</dbReference>